<organism evidence="1 2">
    <name type="scientific">Candidatus Taylorbacteria bacterium RIFCSPHIGHO2_02_FULL_43_32b</name>
    <dbReference type="NCBI Taxonomy" id="1802306"/>
    <lineage>
        <taxon>Bacteria</taxon>
        <taxon>Candidatus Tayloriibacteriota</taxon>
    </lineage>
</organism>
<dbReference type="Proteomes" id="UP000177130">
    <property type="component" value="Unassembled WGS sequence"/>
</dbReference>
<dbReference type="STRING" id="1802306.A3C72_00845"/>
<sequence length="290" mass="33075">MADKNYSDEERFIERNITLVRVVADQLDECWRPAIEAWRDCRMLCPEEKFIELVVRPIESWGGAKPLLPSEFLDQFVLGAPKSFMPMKDAQQFGHQLTTEFECLDTKAVKDQLVRLYIAYLQRFTQQVLSSADRKALLSLIKLYLNELSETEKKVFVSHMGFEDLIECSGSAIDLPSDTATREVLVTAIGKILVQSDDSKHVVTNFLSYYNAESLRGLLKANAEIMTNSTIASFAKHCAEKFGVSAEKLVEEFLDKPMTVWEGVYLMQLQKYLEIADPQSLTEVTEQLHQ</sequence>
<proteinExistence type="predicted"/>
<dbReference type="EMBL" id="MHRK01000025">
    <property type="protein sequence ID" value="OHA23813.1"/>
    <property type="molecule type" value="Genomic_DNA"/>
</dbReference>
<evidence type="ECO:0000313" key="2">
    <source>
        <dbReference type="Proteomes" id="UP000177130"/>
    </source>
</evidence>
<gene>
    <name evidence="1" type="ORF">A3C72_00845</name>
</gene>
<protein>
    <submittedName>
        <fullName evidence="1">Uncharacterized protein</fullName>
    </submittedName>
</protein>
<evidence type="ECO:0000313" key="1">
    <source>
        <dbReference type="EMBL" id="OHA23813.1"/>
    </source>
</evidence>
<reference evidence="1 2" key="1">
    <citation type="journal article" date="2016" name="Nat. Commun.">
        <title>Thousands of microbial genomes shed light on interconnected biogeochemical processes in an aquifer system.</title>
        <authorList>
            <person name="Anantharaman K."/>
            <person name="Brown C.T."/>
            <person name="Hug L.A."/>
            <person name="Sharon I."/>
            <person name="Castelle C.J."/>
            <person name="Probst A.J."/>
            <person name="Thomas B.C."/>
            <person name="Singh A."/>
            <person name="Wilkins M.J."/>
            <person name="Karaoz U."/>
            <person name="Brodie E.L."/>
            <person name="Williams K.H."/>
            <person name="Hubbard S.S."/>
            <person name="Banfield J.F."/>
        </authorList>
    </citation>
    <scope>NUCLEOTIDE SEQUENCE [LARGE SCALE GENOMIC DNA]</scope>
</reference>
<accession>A0A1G2MIW2</accession>
<dbReference type="AlphaFoldDB" id="A0A1G2MIW2"/>
<comment type="caution">
    <text evidence="1">The sequence shown here is derived from an EMBL/GenBank/DDBJ whole genome shotgun (WGS) entry which is preliminary data.</text>
</comment>
<name>A0A1G2MIW2_9BACT</name>